<feature type="compositionally biased region" description="Acidic residues" evidence="8">
    <location>
        <begin position="641"/>
        <end position="661"/>
    </location>
</feature>
<feature type="compositionally biased region" description="Basic and acidic residues" evidence="8">
    <location>
        <begin position="815"/>
        <end position="830"/>
    </location>
</feature>
<feature type="compositionally biased region" description="Gly residues" evidence="8">
    <location>
        <begin position="888"/>
        <end position="897"/>
    </location>
</feature>
<dbReference type="SUPFAM" id="SSF48371">
    <property type="entry name" value="ARM repeat"/>
    <property type="match status" value="1"/>
</dbReference>
<dbReference type="InterPro" id="IPR003891">
    <property type="entry name" value="Initiation_fac_eIF4g_MI"/>
</dbReference>
<reference evidence="10 11" key="1">
    <citation type="journal article" date="2020" name="ISME J.">
        <title>Uncovering the hidden diversity of litter-decomposition mechanisms in mushroom-forming fungi.</title>
        <authorList>
            <person name="Floudas D."/>
            <person name="Bentzer J."/>
            <person name="Ahren D."/>
            <person name="Johansson T."/>
            <person name="Persson P."/>
            <person name="Tunlid A."/>
        </authorList>
    </citation>
    <scope>NUCLEOTIDE SEQUENCE [LARGE SCALE GENOMIC DNA]</scope>
    <source>
        <strain evidence="10 11">CBS 146.42</strain>
    </source>
</reference>
<evidence type="ECO:0000256" key="2">
    <source>
        <dbReference type="ARBA" id="ARBA00004123"/>
    </source>
</evidence>
<dbReference type="PANTHER" id="PTHR18034">
    <property type="entry name" value="CELL CYCLE CONTROL PROTEIN CWF22-RELATED"/>
    <property type="match status" value="1"/>
</dbReference>
<keyword evidence="6" id="KW-0539">Nucleus</keyword>
<dbReference type="Pfam" id="PF02847">
    <property type="entry name" value="MA3"/>
    <property type="match status" value="1"/>
</dbReference>
<evidence type="ECO:0000256" key="5">
    <source>
        <dbReference type="ARBA" id="ARBA00023187"/>
    </source>
</evidence>
<feature type="compositionally biased region" description="Basic and acidic residues" evidence="8">
    <location>
        <begin position="916"/>
        <end position="943"/>
    </location>
</feature>
<feature type="region of interest" description="Disordered" evidence="8">
    <location>
        <begin position="390"/>
        <end position="420"/>
    </location>
</feature>
<name>A0A8H5CWW3_9AGAR</name>
<dbReference type="InterPro" id="IPR016024">
    <property type="entry name" value="ARM-type_fold"/>
</dbReference>
<dbReference type="GO" id="GO:0003723">
    <property type="term" value="F:RNA binding"/>
    <property type="evidence" value="ECO:0007669"/>
    <property type="project" value="InterPro"/>
</dbReference>
<evidence type="ECO:0000313" key="11">
    <source>
        <dbReference type="Proteomes" id="UP000559027"/>
    </source>
</evidence>
<feature type="region of interest" description="Disordered" evidence="8">
    <location>
        <begin position="1"/>
        <end position="65"/>
    </location>
</feature>
<dbReference type="FunFam" id="1.25.40.180:FF:000004">
    <property type="entry name" value="pre-mRNA-splicing factor CWC22 homolog"/>
    <property type="match status" value="1"/>
</dbReference>
<evidence type="ECO:0000256" key="3">
    <source>
        <dbReference type="ARBA" id="ARBA00006856"/>
    </source>
</evidence>
<dbReference type="EMBL" id="JAACJO010000016">
    <property type="protein sequence ID" value="KAF5349506.1"/>
    <property type="molecule type" value="Genomic_DNA"/>
</dbReference>
<keyword evidence="4" id="KW-0507">mRNA processing</keyword>
<organism evidence="10 11">
    <name type="scientific">Leucocoprinus leucothites</name>
    <dbReference type="NCBI Taxonomy" id="201217"/>
    <lineage>
        <taxon>Eukaryota</taxon>
        <taxon>Fungi</taxon>
        <taxon>Dikarya</taxon>
        <taxon>Basidiomycota</taxon>
        <taxon>Agaricomycotina</taxon>
        <taxon>Agaricomycetes</taxon>
        <taxon>Agaricomycetidae</taxon>
        <taxon>Agaricales</taxon>
        <taxon>Agaricineae</taxon>
        <taxon>Agaricaceae</taxon>
        <taxon>Leucocoprinus</taxon>
    </lineage>
</organism>
<feature type="domain" description="MI" evidence="9">
    <location>
        <begin position="430"/>
        <end position="546"/>
    </location>
</feature>
<evidence type="ECO:0000256" key="4">
    <source>
        <dbReference type="ARBA" id="ARBA00022664"/>
    </source>
</evidence>
<dbReference type="InterPro" id="IPR003890">
    <property type="entry name" value="MIF4G-like_typ-3"/>
</dbReference>
<feature type="compositionally biased region" description="Low complexity" evidence="8">
    <location>
        <begin position="777"/>
        <end position="787"/>
    </location>
</feature>
<dbReference type="Proteomes" id="UP000559027">
    <property type="component" value="Unassembled WGS sequence"/>
</dbReference>
<dbReference type="GO" id="GO:0071013">
    <property type="term" value="C:catalytic step 2 spliceosome"/>
    <property type="evidence" value="ECO:0007669"/>
    <property type="project" value="TreeGrafter"/>
</dbReference>
<evidence type="ECO:0000256" key="6">
    <source>
        <dbReference type="ARBA" id="ARBA00023242"/>
    </source>
</evidence>
<feature type="compositionally biased region" description="Acidic residues" evidence="8">
    <location>
        <begin position="390"/>
        <end position="413"/>
    </location>
</feature>
<comment type="subcellular location">
    <subcellularLocation>
        <location evidence="2">Nucleus</location>
    </subcellularLocation>
</comment>
<feature type="compositionally biased region" description="Pro residues" evidence="8">
    <location>
        <begin position="753"/>
        <end position="762"/>
    </location>
</feature>
<dbReference type="Pfam" id="PF02854">
    <property type="entry name" value="MIF4G"/>
    <property type="match status" value="1"/>
</dbReference>
<gene>
    <name evidence="10" type="ORF">D9756_009009</name>
</gene>
<evidence type="ECO:0000313" key="10">
    <source>
        <dbReference type="EMBL" id="KAF5349506.1"/>
    </source>
</evidence>
<dbReference type="AlphaFoldDB" id="A0A8H5CWW3"/>
<feature type="coiled-coil region" evidence="7">
    <location>
        <begin position="75"/>
        <end position="102"/>
    </location>
</feature>
<keyword evidence="11" id="KW-1185">Reference proteome</keyword>
<accession>A0A8H5CWW3</accession>
<evidence type="ECO:0000256" key="1">
    <source>
        <dbReference type="ARBA" id="ARBA00003777"/>
    </source>
</evidence>
<keyword evidence="7" id="KW-0175">Coiled coil</keyword>
<evidence type="ECO:0000256" key="7">
    <source>
        <dbReference type="SAM" id="Coils"/>
    </source>
</evidence>
<dbReference type="PROSITE" id="PS51366">
    <property type="entry name" value="MI"/>
    <property type="match status" value="1"/>
</dbReference>
<feature type="region of interest" description="Disordered" evidence="8">
    <location>
        <begin position="637"/>
        <end position="943"/>
    </location>
</feature>
<evidence type="ECO:0000259" key="9">
    <source>
        <dbReference type="PROSITE" id="PS51366"/>
    </source>
</evidence>
<dbReference type="InterPro" id="IPR050781">
    <property type="entry name" value="CWC22_splicing_factor"/>
</dbReference>
<proteinExistence type="inferred from homology"/>
<sequence length="943" mass="106429">MSTAVLSPPREDGVAYKRKRSRSPSEDADDVPPASRRRSRSPSSRPRKDLPRITVSDVDPVRKAERERQLTAHMAAMELQKLEDAEKAKKEKEKNKEFDAQAEFAKLTSLRSGGVYVPPARLRAMREAAEGDKSSAEYQRITWDALRKSITGIVNRVNVANIKQIVPELFSENLIRGRGLFSRSIMKAQAASLPFTPVFAAVVAIINTKLPQVGELVLTRLISQFRRAFKRNDKIVCHSSTTFIAHLVNQGVAHEIIALEILVLLLERPTDDSIEIAVGFMREVGAFLAENSPKANATVYERFRAVLNEGNISQRVQYMIEVLMQVRKDKYKDNPIVPEGLDLVEEDDQITHQIQLAEELQVQDGLNIFKFDANYLENEEKYKAIKAEILGEDSDEGGSESESEEESEDEDEMVAEKEGIEDRTETNLVNLRRVIYLTIMNALNYEEAVHKLLKIQLNEGEELELVNMIIECCSQERSYSNFYGLVGERFSKLNRIWTESFETAFQNYYDTIHRYETNRLRNISRLFGHLFSTDAISWAVLGCVKINEDDTTSSSRIFVKILMNEMMESMGLKTLAERFKDPEVRQACQGMFPMDVPKNTRFSINYFTSIGLGILTEEMREYLKNAPRLIMEQRRAMLEAESSESDSDSEDDSDTDSDDSSSEVSSSGSDRSRRRKRYSSTPPRRRARSDSRSVSPPPRRRGGRDDSRSPSPPPRRGYGRGKGDSRSPSPPPRRRVRDDSTGSSPRRGRPESRTPPPPPPAKGYPRGGGGGARRYSRSPTPSRSLSRSPPPPRRRYDSPPRRGGGRSPSPPPARLRRDPRDMDARPDGPPRRPAANSPPPPPRRRRSPSYTRGGGGGGDKRMRSVSRSPPPPPPHRRDRDRSPPRPPRGGGRGGGAGGDRDSNMRQRSPPPHMRPGGRDRDRATPPHMRDGGDRRRGYDRDRR</sequence>
<feature type="compositionally biased region" description="Basic residues" evidence="8">
    <location>
        <begin position="672"/>
        <end position="687"/>
    </location>
</feature>
<dbReference type="Gene3D" id="1.25.40.180">
    <property type="match status" value="1"/>
</dbReference>
<dbReference type="SMART" id="SM00543">
    <property type="entry name" value="MIF4G"/>
    <property type="match status" value="1"/>
</dbReference>
<comment type="caution">
    <text evidence="10">The sequence shown here is derived from an EMBL/GenBank/DDBJ whole genome shotgun (WGS) entry which is preliminary data.</text>
</comment>
<dbReference type="PANTHER" id="PTHR18034:SF3">
    <property type="entry name" value="PRE-MRNA-SPLICING FACTOR CWC22 HOMOLOG"/>
    <property type="match status" value="1"/>
</dbReference>
<evidence type="ECO:0000256" key="8">
    <source>
        <dbReference type="SAM" id="MobiDB-lite"/>
    </source>
</evidence>
<comment type="function">
    <text evidence="1">Involved in pre-mRNA splicing.</text>
</comment>
<keyword evidence="5" id="KW-0508">mRNA splicing</keyword>
<dbReference type="OrthoDB" id="1924287at2759"/>
<protein>
    <recommendedName>
        <fullName evidence="9">MI domain-containing protein</fullName>
    </recommendedName>
</protein>
<dbReference type="GO" id="GO:0000398">
    <property type="term" value="P:mRNA splicing, via spliceosome"/>
    <property type="evidence" value="ECO:0007669"/>
    <property type="project" value="TreeGrafter"/>
</dbReference>
<comment type="similarity">
    <text evidence="3">Belongs to the CWC22 family.</text>
</comment>
<dbReference type="SMART" id="SM00544">
    <property type="entry name" value="MA3"/>
    <property type="match status" value="1"/>
</dbReference>